<dbReference type="RefSeq" id="WP_051905219.1">
    <property type="nucleotide sequence ID" value="NZ_CP011786.1"/>
</dbReference>
<reference evidence="2 3" key="1">
    <citation type="submission" date="2014-03" db="EMBL/GenBank/DDBJ databases">
        <title>Genomics of Bifidobacteria.</title>
        <authorList>
            <person name="Ventura M."/>
            <person name="Milani C."/>
            <person name="Lugli G.A."/>
        </authorList>
    </citation>
    <scope>NUCLEOTIDE SEQUENCE [LARGE SCALE GENOMIC DNA]</scope>
    <source>
        <strain evidence="2 3">DSM 22766</strain>
    </source>
</reference>
<organism evidence="2 3">
    <name type="scientific">Bifidobacterium actinocoloniiforme DSM 22766</name>
    <dbReference type="NCBI Taxonomy" id="1437605"/>
    <lineage>
        <taxon>Bacteria</taxon>
        <taxon>Bacillati</taxon>
        <taxon>Actinomycetota</taxon>
        <taxon>Actinomycetes</taxon>
        <taxon>Bifidobacteriales</taxon>
        <taxon>Bifidobacteriaceae</taxon>
        <taxon>Bifidobacterium</taxon>
    </lineage>
</organism>
<evidence type="ECO:0000256" key="1">
    <source>
        <dbReference type="SAM" id="MobiDB-lite"/>
    </source>
</evidence>
<dbReference type="EMBL" id="JGYK01000001">
    <property type="protein sequence ID" value="KFI39800.1"/>
    <property type="molecule type" value="Genomic_DNA"/>
</dbReference>
<sequence length="504" mass="56123">MDFYLANGTRANIAPKITGSRYLAVESSDIPDILGVDDEDMATVRELLRVWRSKYPRNLIRSAYYDAKERFSDFGISIPDQIKNRAQAMIGWPELAVRSLSDLSDFQGFSVPNGRDDHGIEDMLEDNELDVTAGEAIVSAYKHSCSFITIAVDPEDTDRILFTPRSADWSSGIWDRANNRLSAALTITSDDRQGRINGFNVWLPGKVYECHGDVLPWRAERYETHFQQPTVVALAYDRQMDRPFGRSRISRSLMALTDIGFRTIVRMEASAEFYSVPKLWFLGANKDAFSENTWKSLISAINAIGYDEDGNRPEIQQVQQASMQPHSDMLKTVAMLVAAETRLPVDYLGITLDNPSSAEAMASAERRLTRVADRQNKAFGRQLKKAMSMAVCLREGLRTPPDDLHKVHPVWAPTREVSDGARADSFSKIAPLVDGYADSDVGLARLGLSHDEIRQLRDSQQDKRTKDNIARIRFGGKEGQNGPERSEPASGPETGAATPAGQSA</sequence>
<protein>
    <submittedName>
        <fullName evidence="2">Phage portal protein, SPP1</fullName>
    </submittedName>
</protein>
<evidence type="ECO:0000313" key="2">
    <source>
        <dbReference type="EMBL" id="KFI39800.1"/>
    </source>
</evidence>
<feature type="compositionally biased region" description="Basic and acidic residues" evidence="1">
    <location>
        <begin position="457"/>
        <end position="470"/>
    </location>
</feature>
<dbReference type="STRING" id="1437605.AB656_01120"/>
<dbReference type="Pfam" id="PF05133">
    <property type="entry name" value="SPP1_portal"/>
    <property type="match status" value="1"/>
</dbReference>
<name>A0A086YZV0_9BIFI</name>
<comment type="caution">
    <text evidence="2">The sequence shown here is derived from an EMBL/GenBank/DDBJ whole genome shotgun (WGS) entry which is preliminary data.</text>
</comment>
<dbReference type="InterPro" id="IPR021145">
    <property type="entry name" value="Portal_protein_SPP1_Gp6-like"/>
</dbReference>
<dbReference type="OrthoDB" id="1780383at2"/>
<proteinExistence type="predicted"/>
<feature type="region of interest" description="Disordered" evidence="1">
    <location>
        <begin position="457"/>
        <end position="504"/>
    </location>
</feature>
<keyword evidence="3" id="KW-1185">Reference proteome</keyword>
<dbReference type="AlphaFoldDB" id="A0A086YZV0"/>
<dbReference type="eggNOG" id="ENOG502Z839">
    <property type="taxonomic scope" value="Bacteria"/>
</dbReference>
<evidence type="ECO:0000313" key="3">
    <source>
        <dbReference type="Proteomes" id="UP000029015"/>
    </source>
</evidence>
<gene>
    <name evidence="2" type="ORF">BACT_0500</name>
</gene>
<dbReference type="Proteomes" id="UP000029015">
    <property type="component" value="Unassembled WGS sequence"/>
</dbReference>
<accession>A0A086YZV0</accession>